<evidence type="ECO:0000256" key="2">
    <source>
        <dbReference type="ARBA" id="ARBA00010199"/>
    </source>
</evidence>
<dbReference type="InterPro" id="IPR044644">
    <property type="entry name" value="DinF-like"/>
</dbReference>
<comment type="similarity">
    <text evidence="2">Belongs to the multi antimicrobial extrusion (MATE) (TC 2.A.66.1) family.</text>
</comment>
<feature type="transmembrane region" description="Helical" evidence="6">
    <location>
        <begin position="389"/>
        <end position="413"/>
    </location>
</feature>
<dbReference type="Pfam" id="PF01554">
    <property type="entry name" value="MatE"/>
    <property type="match status" value="2"/>
</dbReference>
<feature type="transmembrane region" description="Helical" evidence="6">
    <location>
        <begin position="320"/>
        <end position="344"/>
    </location>
</feature>
<dbReference type="PANTHER" id="PTHR42893">
    <property type="entry name" value="PROTEIN DETOXIFICATION 44, CHLOROPLASTIC-RELATED"/>
    <property type="match status" value="1"/>
</dbReference>
<evidence type="ECO:0000256" key="5">
    <source>
        <dbReference type="ARBA" id="ARBA00023136"/>
    </source>
</evidence>
<feature type="transmembrane region" description="Helical" evidence="6">
    <location>
        <begin position="99"/>
        <end position="119"/>
    </location>
</feature>
<dbReference type="PANTHER" id="PTHR42893:SF46">
    <property type="entry name" value="PROTEIN DETOXIFICATION 44, CHLOROPLASTIC"/>
    <property type="match status" value="1"/>
</dbReference>
<reference evidence="7 8" key="1">
    <citation type="submission" date="2024-01" db="EMBL/GenBank/DDBJ databases">
        <title>novel species in genus Adlercreutzia.</title>
        <authorList>
            <person name="Liu X."/>
        </authorList>
    </citation>
    <scope>NUCLEOTIDE SEQUENCE [LARGE SCALE GENOMIC DNA]</scope>
    <source>
        <strain evidence="7 8">R22</strain>
    </source>
</reference>
<organism evidence="7 8">
    <name type="scientific">Adlercreutzia shanghongiae</name>
    <dbReference type="NCBI Taxonomy" id="3111773"/>
    <lineage>
        <taxon>Bacteria</taxon>
        <taxon>Bacillati</taxon>
        <taxon>Actinomycetota</taxon>
        <taxon>Coriobacteriia</taxon>
        <taxon>Eggerthellales</taxon>
        <taxon>Eggerthellaceae</taxon>
        <taxon>Adlercreutzia</taxon>
    </lineage>
</organism>
<feature type="transmembrane region" description="Helical" evidence="6">
    <location>
        <begin position="286"/>
        <end position="308"/>
    </location>
</feature>
<dbReference type="InterPro" id="IPR002528">
    <property type="entry name" value="MATE_fam"/>
</dbReference>
<evidence type="ECO:0000313" key="8">
    <source>
        <dbReference type="Proteomes" id="UP001343724"/>
    </source>
</evidence>
<keyword evidence="8" id="KW-1185">Reference proteome</keyword>
<gene>
    <name evidence="7" type="ORF">VJ920_03175</name>
</gene>
<evidence type="ECO:0000256" key="6">
    <source>
        <dbReference type="SAM" id="Phobius"/>
    </source>
</evidence>
<keyword evidence="3 6" id="KW-0812">Transmembrane</keyword>
<comment type="subcellular location">
    <subcellularLocation>
        <location evidence="1">Membrane</location>
        <topology evidence="1">Multi-pass membrane protein</topology>
    </subcellularLocation>
</comment>
<feature type="transmembrane region" description="Helical" evidence="6">
    <location>
        <begin position="23"/>
        <end position="43"/>
    </location>
</feature>
<proteinExistence type="inferred from homology"/>
<feature type="transmembrane region" description="Helical" evidence="6">
    <location>
        <begin position="246"/>
        <end position="266"/>
    </location>
</feature>
<dbReference type="EMBL" id="JAYMFH010000003">
    <property type="protein sequence ID" value="MEC4294310.1"/>
    <property type="molecule type" value="Genomic_DNA"/>
</dbReference>
<feature type="transmembrane region" description="Helical" evidence="6">
    <location>
        <begin position="139"/>
        <end position="159"/>
    </location>
</feature>
<feature type="transmembrane region" description="Helical" evidence="6">
    <location>
        <begin position="356"/>
        <end position="377"/>
    </location>
</feature>
<feature type="transmembrane region" description="Helical" evidence="6">
    <location>
        <begin position="55"/>
        <end position="78"/>
    </location>
</feature>
<sequence>MAFGNDTTQRGRRERSASVLRRLVLLAIPTFGQLVAEPAFVLVDTAIVGHVGTSALAGLSLGSTVVLTAVGLCIFLAYATTSQVSRLFGAGHRREGLQAAMDSLWLALLVGVALAAVIFACAEPLCFALGGRGEVLAQAVVYTRMVVLGVPGMLLVYASNGLFRGLQKVRITLVVAVAGAVLNTVLDLVLVVGLGWGVGGSGFATFIAQWFMAACLLTPALRWMCEDGVGLKPRASGLRAASGDGLPLFLRTLALRAALVATVMAAASLGEEALAAYQVVNAGWNFVLNILDSIAIAAQALVGAAIGAGARDSARAITRLAARAGLGAGVALGALFALAGFVAAPLFSPSAAVQHLASVGMVAAGAGLPLEGWMWALDGILIGAGDFRYLAKACALVSAAYLLALGPLTWLVLPVAGGAAGTALLWVGLGAVLMGGRALANGLRVRGDRWMAQMSRRALK</sequence>
<evidence type="ECO:0000256" key="1">
    <source>
        <dbReference type="ARBA" id="ARBA00004141"/>
    </source>
</evidence>
<evidence type="ECO:0000256" key="3">
    <source>
        <dbReference type="ARBA" id="ARBA00022692"/>
    </source>
</evidence>
<evidence type="ECO:0000256" key="4">
    <source>
        <dbReference type="ARBA" id="ARBA00022989"/>
    </source>
</evidence>
<feature type="transmembrane region" description="Helical" evidence="6">
    <location>
        <begin position="419"/>
        <end position="440"/>
    </location>
</feature>
<keyword evidence="4 6" id="KW-1133">Transmembrane helix</keyword>
<feature type="transmembrane region" description="Helical" evidence="6">
    <location>
        <begin position="202"/>
        <end position="225"/>
    </location>
</feature>
<keyword evidence="5 6" id="KW-0472">Membrane</keyword>
<dbReference type="RefSeq" id="WP_326439039.1">
    <property type="nucleotide sequence ID" value="NZ_JAYMFH010000003.1"/>
</dbReference>
<feature type="transmembrane region" description="Helical" evidence="6">
    <location>
        <begin position="171"/>
        <end position="196"/>
    </location>
</feature>
<protein>
    <submittedName>
        <fullName evidence="7">MATE family efflux transporter</fullName>
    </submittedName>
</protein>
<comment type="caution">
    <text evidence="7">The sequence shown here is derived from an EMBL/GenBank/DDBJ whole genome shotgun (WGS) entry which is preliminary data.</text>
</comment>
<name>A0ABU6IWZ0_9ACTN</name>
<evidence type="ECO:0000313" key="7">
    <source>
        <dbReference type="EMBL" id="MEC4294310.1"/>
    </source>
</evidence>
<accession>A0ABU6IWZ0</accession>
<dbReference type="Proteomes" id="UP001343724">
    <property type="component" value="Unassembled WGS sequence"/>
</dbReference>
<dbReference type="NCBIfam" id="TIGR00797">
    <property type="entry name" value="matE"/>
    <property type="match status" value="1"/>
</dbReference>